<dbReference type="EMBL" id="UYRW01016099">
    <property type="protein sequence ID" value="VDN02849.1"/>
    <property type="molecule type" value="Genomic_DNA"/>
</dbReference>
<dbReference type="Proteomes" id="UP000271087">
    <property type="component" value="Unassembled WGS sequence"/>
</dbReference>
<sequence length="65" mass="7553">TTRSRHPRRLLWMDNPHGALQSRGLEETSSPHQRGIRKIHIEGDRHNINFGIEIVVEEHSLCSFV</sequence>
<accession>A0A3P7MUU2</accession>
<reference evidence="1 2" key="1">
    <citation type="submission" date="2018-08" db="EMBL/GenBank/DDBJ databases">
        <authorList>
            <person name="Laetsch R D."/>
            <person name="Stevens L."/>
            <person name="Kumar S."/>
            <person name="Blaxter L. M."/>
        </authorList>
    </citation>
    <scope>NUCLEOTIDE SEQUENCE [LARGE SCALE GENOMIC DNA]</scope>
</reference>
<feature type="non-terminal residue" evidence="1">
    <location>
        <position position="1"/>
    </location>
</feature>
<name>A0A3P7MUU2_ONCOC</name>
<evidence type="ECO:0000313" key="2">
    <source>
        <dbReference type="Proteomes" id="UP000271087"/>
    </source>
</evidence>
<organism evidence="1 2">
    <name type="scientific">Onchocerca ochengi</name>
    <name type="common">Filarial nematode worm</name>
    <dbReference type="NCBI Taxonomy" id="42157"/>
    <lineage>
        <taxon>Eukaryota</taxon>
        <taxon>Metazoa</taxon>
        <taxon>Ecdysozoa</taxon>
        <taxon>Nematoda</taxon>
        <taxon>Chromadorea</taxon>
        <taxon>Rhabditida</taxon>
        <taxon>Spirurina</taxon>
        <taxon>Spiruromorpha</taxon>
        <taxon>Filarioidea</taxon>
        <taxon>Onchocercidae</taxon>
        <taxon>Onchocerca</taxon>
    </lineage>
</organism>
<protein>
    <submittedName>
        <fullName evidence="1">Uncharacterized protein</fullName>
    </submittedName>
</protein>
<evidence type="ECO:0000313" key="1">
    <source>
        <dbReference type="EMBL" id="VDN02849.1"/>
    </source>
</evidence>
<keyword evidence="2" id="KW-1185">Reference proteome</keyword>
<proteinExistence type="predicted"/>
<dbReference type="AlphaFoldDB" id="A0A3P7MUU2"/>
<gene>
    <name evidence="1" type="ORF">NOO_LOCUS13536</name>
</gene>